<keyword evidence="1" id="KW-0812">Transmembrane</keyword>
<dbReference type="OrthoDB" id="9133919at2"/>
<feature type="transmembrane region" description="Helical" evidence="1">
    <location>
        <begin position="12"/>
        <end position="33"/>
    </location>
</feature>
<dbReference type="RefSeq" id="WP_106448380.1">
    <property type="nucleotide sequence ID" value="NZ_CP027670.1"/>
</dbReference>
<feature type="transmembrane region" description="Helical" evidence="1">
    <location>
        <begin position="114"/>
        <end position="133"/>
    </location>
</feature>
<proteinExistence type="predicted"/>
<geneLocation type="plasmid" evidence="2 3">
    <name>unnamed1</name>
</geneLocation>
<feature type="transmembrane region" description="Helical" evidence="1">
    <location>
        <begin position="154"/>
        <end position="171"/>
    </location>
</feature>
<sequence>MATQRKPEGHSFASIVLVCVIFGALAILVFVPVNVFETVRAVEQNSIRNWLGNEADQWVMLRIFDVLRITNQEATKSIGELALSGNHKIDSWLVQRVYATLVWVHLVAYRSGVLLMWAAFGVPVLLAAIYDGYMRREISKTNFSSQSPMLHKSGIDVFRAAIALMVAWLLIPWHTSMLVAPTGFFTIGAAAWLWISNAPKRM</sequence>
<gene>
    <name evidence="2" type="ORF">C6571_18515</name>
</gene>
<name>A0A2S0N5L1_9BURK</name>
<dbReference type="EMBL" id="CP027670">
    <property type="protein sequence ID" value="AVO43430.1"/>
    <property type="molecule type" value="Genomic_DNA"/>
</dbReference>
<evidence type="ECO:0000313" key="2">
    <source>
        <dbReference type="EMBL" id="AVO43430.1"/>
    </source>
</evidence>
<dbReference type="Pfam" id="PF14348">
    <property type="entry name" value="DtrJ-like"/>
    <property type="match status" value="1"/>
</dbReference>
<keyword evidence="1" id="KW-0472">Membrane</keyword>
<dbReference type="InterPro" id="IPR022266">
    <property type="entry name" value="DtrJ-like"/>
</dbReference>
<keyword evidence="3" id="KW-1185">Reference proteome</keyword>
<feature type="transmembrane region" description="Helical" evidence="1">
    <location>
        <begin position="177"/>
        <end position="195"/>
    </location>
</feature>
<dbReference type="AlphaFoldDB" id="A0A2S0N5L1"/>
<organism evidence="2 3">
    <name type="scientific">Simplicispira suum</name>
    <dbReference type="NCBI Taxonomy" id="2109915"/>
    <lineage>
        <taxon>Bacteria</taxon>
        <taxon>Pseudomonadati</taxon>
        <taxon>Pseudomonadota</taxon>
        <taxon>Betaproteobacteria</taxon>
        <taxon>Burkholderiales</taxon>
        <taxon>Comamonadaceae</taxon>
        <taxon>Simplicispira</taxon>
    </lineage>
</organism>
<protein>
    <recommendedName>
        <fullName evidence="4">DUF4400 domain-containing protein</fullName>
    </recommendedName>
</protein>
<keyword evidence="2" id="KW-0614">Plasmid</keyword>
<dbReference type="KEGG" id="simp:C6571_18515"/>
<evidence type="ECO:0000256" key="1">
    <source>
        <dbReference type="SAM" id="Phobius"/>
    </source>
</evidence>
<accession>A0A2S0N5L1</accession>
<reference evidence="2 3" key="1">
    <citation type="submission" date="2018-03" db="EMBL/GenBank/DDBJ databases">
        <title>Genome sequencing of Simplicispira sp.</title>
        <authorList>
            <person name="Kim S.-J."/>
            <person name="Heo J."/>
            <person name="Kwon S.-W."/>
        </authorList>
    </citation>
    <scope>NUCLEOTIDE SEQUENCE [LARGE SCALE GENOMIC DNA]</scope>
    <source>
        <strain evidence="2 3">SC1-8</strain>
        <plasmid evidence="2 3">unnamed1</plasmid>
    </source>
</reference>
<keyword evidence="1" id="KW-1133">Transmembrane helix</keyword>
<dbReference type="Proteomes" id="UP000239326">
    <property type="component" value="Plasmid unnamed1"/>
</dbReference>
<evidence type="ECO:0008006" key="4">
    <source>
        <dbReference type="Google" id="ProtNLM"/>
    </source>
</evidence>
<evidence type="ECO:0000313" key="3">
    <source>
        <dbReference type="Proteomes" id="UP000239326"/>
    </source>
</evidence>